<name>A0A3P7PC96_DIBLA</name>
<gene>
    <name evidence="2" type="ORF">DILT_LOCUS13031</name>
</gene>
<dbReference type="EMBL" id="UYRU01068581">
    <property type="protein sequence ID" value="VDN17849.1"/>
    <property type="molecule type" value="Genomic_DNA"/>
</dbReference>
<dbReference type="Proteomes" id="UP000281553">
    <property type="component" value="Unassembled WGS sequence"/>
</dbReference>
<dbReference type="AlphaFoldDB" id="A0A3P7PC96"/>
<evidence type="ECO:0000313" key="3">
    <source>
        <dbReference type="Proteomes" id="UP000281553"/>
    </source>
</evidence>
<keyword evidence="3" id="KW-1185">Reference proteome</keyword>
<evidence type="ECO:0000256" key="1">
    <source>
        <dbReference type="SAM" id="Coils"/>
    </source>
</evidence>
<sequence>MGGLRYPSLSPLRPIVSGLRSGSRLAIKLRILELQEYLEAFSTAESIYCQLSTAAETRLKTLNTEGRRETENRLRDLKAELDDLKSRAERELDLWASVASKRERDLESLQTTAAHLKKLNEEVHDEASYTLLYTSSHQHLLQVKHSFCSVLLNAKIISHYNYISRN</sequence>
<feature type="coiled-coil region" evidence="1">
    <location>
        <begin position="67"/>
        <end position="126"/>
    </location>
</feature>
<accession>A0A3P7PC96</accession>
<organism evidence="2 3">
    <name type="scientific">Dibothriocephalus latus</name>
    <name type="common">Fish tapeworm</name>
    <name type="synonym">Diphyllobothrium latum</name>
    <dbReference type="NCBI Taxonomy" id="60516"/>
    <lineage>
        <taxon>Eukaryota</taxon>
        <taxon>Metazoa</taxon>
        <taxon>Spiralia</taxon>
        <taxon>Lophotrochozoa</taxon>
        <taxon>Platyhelminthes</taxon>
        <taxon>Cestoda</taxon>
        <taxon>Eucestoda</taxon>
        <taxon>Diphyllobothriidea</taxon>
        <taxon>Diphyllobothriidae</taxon>
        <taxon>Dibothriocephalus</taxon>
    </lineage>
</organism>
<reference evidence="2 3" key="1">
    <citation type="submission" date="2018-11" db="EMBL/GenBank/DDBJ databases">
        <authorList>
            <consortium name="Pathogen Informatics"/>
        </authorList>
    </citation>
    <scope>NUCLEOTIDE SEQUENCE [LARGE SCALE GENOMIC DNA]</scope>
</reference>
<protein>
    <submittedName>
        <fullName evidence="2">Uncharacterized protein</fullName>
    </submittedName>
</protein>
<evidence type="ECO:0000313" key="2">
    <source>
        <dbReference type="EMBL" id="VDN17849.1"/>
    </source>
</evidence>
<keyword evidence="1" id="KW-0175">Coiled coil</keyword>
<proteinExistence type="predicted"/>
<dbReference type="OrthoDB" id="10636367at2759"/>